<dbReference type="SMART" id="SM01100">
    <property type="entry name" value="CRAL_TRIO_N"/>
    <property type="match status" value="1"/>
</dbReference>
<dbReference type="Proteomes" id="UP000708208">
    <property type="component" value="Unassembled WGS sequence"/>
</dbReference>
<dbReference type="InterPro" id="IPR001251">
    <property type="entry name" value="CRAL-TRIO_dom"/>
</dbReference>
<dbReference type="OrthoDB" id="6409645at2759"/>
<comment type="caution">
    <text evidence="2">The sequence shown here is derived from an EMBL/GenBank/DDBJ whole genome shotgun (WGS) entry which is preliminary data.</text>
</comment>
<gene>
    <name evidence="2" type="ORF">AFUS01_LOCUS6350</name>
</gene>
<dbReference type="EMBL" id="CAJVCH010041714">
    <property type="protein sequence ID" value="CAG7716864.1"/>
    <property type="molecule type" value="Genomic_DNA"/>
</dbReference>
<dbReference type="AlphaFoldDB" id="A0A8J2JLX3"/>
<dbReference type="SMART" id="SM00516">
    <property type="entry name" value="SEC14"/>
    <property type="match status" value="1"/>
</dbReference>
<dbReference type="InterPro" id="IPR051064">
    <property type="entry name" value="SEC14/CRAL-TRIO_domain"/>
</dbReference>
<dbReference type="PROSITE" id="PS50191">
    <property type="entry name" value="CRAL_TRIO"/>
    <property type="match status" value="1"/>
</dbReference>
<evidence type="ECO:0000313" key="2">
    <source>
        <dbReference type="EMBL" id="CAG7716864.1"/>
    </source>
</evidence>
<protein>
    <recommendedName>
        <fullName evidence="1">CRAL-TRIO domain-containing protein</fullName>
    </recommendedName>
</protein>
<name>A0A8J2JLX3_9HEXA</name>
<accession>A0A8J2JLX3</accession>
<evidence type="ECO:0000259" key="1">
    <source>
        <dbReference type="PROSITE" id="PS50191"/>
    </source>
</evidence>
<dbReference type="GO" id="GO:0005737">
    <property type="term" value="C:cytoplasm"/>
    <property type="evidence" value="ECO:0007669"/>
    <property type="project" value="TreeGrafter"/>
</dbReference>
<keyword evidence="3" id="KW-1185">Reference proteome</keyword>
<feature type="domain" description="CRAL-TRIO" evidence="1">
    <location>
        <begin position="72"/>
        <end position="247"/>
    </location>
</feature>
<sequence length="257" mass="30307">MSAPTPEEISVLTKFRPRLTDLQLNEERNSDMDLLRWLRAREYNLDRAEDMLRKNLDWRKIQKLDDADNYQPPPNFIDDFPYELIGFDRENCPVVIFQSGRWDYKGAINSGIREEFLRFKEMISERIVRTMRGKITSEGIPVTQFVSIVDMGQISFRQTSISVLQMLKEEVSRFEANYPERLKATYVINIPWFFSIAMNFVHPFLTKRTLEKFNILKDETQWKEVLRELVSLEDLPVIYGGLNAKSRLNPSDAKIIE</sequence>
<reference evidence="2" key="1">
    <citation type="submission" date="2021-06" db="EMBL/GenBank/DDBJ databases">
        <authorList>
            <person name="Hodson N. C."/>
            <person name="Mongue J. A."/>
            <person name="Jaron S. K."/>
        </authorList>
    </citation>
    <scope>NUCLEOTIDE SEQUENCE</scope>
</reference>
<organism evidence="2 3">
    <name type="scientific">Allacma fusca</name>
    <dbReference type="NCBI Taxonomy" id="39272"/>
    <lineage>
        <taxon>Eukaryota</taxon>
        <taxon>Metazoa</taxon>
        <taxon>Ecdysozoa</taxon>
        <taxon>Arthropoda</taxon>
        <taxon>Hexapoda</taxon>
        <taxon>Collembola</taxon>
        <taxon>Symphypleona</taxon>
        <taxon>Sminthuridae</taxon>
        <taxon>Allacma</taxon>
    </lineage>
</organism>
<dbReference type="CDD" id="cd00170">
    <property type="entry name" value="SEC14"/>
    <property type="match status" value="1"/>
</dbReference>
<evidence type="ECO:0000313" key="3">
    <source>
        <dbReference type="Proteomes" id="UP000708208"/>
    </source>
</evidence>
<dbReference type="PANTHER" id="PTHR23324">
    <property type="entry name" value="SEC14 RELATED PROTEIN"/>
    <property type="match status" value="1"/>
</dbReference>
<dbReference type="PANTHER" id="PTHR23324:SF83">
    <property type="entry name" value="SEC14-LIKE PROTEIN 2"/>
    <property type="match status" value="1"/>
</dbReference>
<dbReference type="Pfam" id="PF00650">
    <property type="entry name" value="CRAL_TRIO"/>
    <property type="match status" value="1"/>
</dbReference>
<dbReference type="InterPro" id="IPR011074">
    <property type="entry name" value="CRAL/TRIO_N_dom"/>
</dbReference>
<proteinExistence type="predicted"/>